<feature type="transmembrane region" description="Helical" evidence="7">
    <location>
        <begin position="171"/>
        <end position="202"/>
    </location>
</feature>
<dbReference type="InterPro" id="IPR037294">
    <property type="entry name" value="ABC_BtuC-like"/>
</dbReference>
<dbReference type="Proteomes" id="UP000474042">
    <property type="component" value="Unassembled WGS sequence"/>
</dbReference>
<accession>A0A0A6PZU0</accession>
<dbReference type="GO" id="GO:0010043">
    <property type="term" value="P:response to zinc ion"/>
    <property type="evidence" value="ECO:0007669"/>
    <property type="project" value="TreeGrafter"/>
</dbReference>
<dbReference type="Proteomes" id="UP000321089">
    <property type="component" value="Unassembled WGS sequence"/>
</dbReference>
<dbReference type="Gene3D" id="1.10.3470.10">
    <property type="entry name" value="ABC transporter involved in vitamin B12 uptake, BtuC"/>
    <property type="match status" value="1"/>
</dbReference>
<keyword evidence="3 6" id="KW-0812">Transmembrane</keyword>
<dbReference type="GO" id="GO:0043190">
    <property type="term" value="C:ATP-binding cassette (ABC) transporter complex"/>
    <property type="evidence" value="ECO:0007669"/>
    <property type="project" value="InterPro"/>
</dbReference>
<dbReference type="RefSeq" id="WP_003408971.1">
    <property type="nucleotide sequence ID" value="NZ_AP019716.1"/>
</dbReference>
<evidence type="ECO:0000256" key="2">
    <source>
        <dbReference type="ARBA" id="ARBA00008034"/>
    </source>
</evidence>
<evidence type="ECO:0000256" key="6">
    <source>
        <dbReference type="RuleBase" id="RU003943"/>
    </source>
</evidence>
<name>A0A0A6PZU0_CLOBU</name>
<keyword evidence="4 7" id="KW-1133">Transmembrane helix</keyword>
<reference evidence="8 13" key="3">
    <citation type="submission" date="2019-07" db="EMBL/GenBank/DDBJ databases">
        <title>Whole genome shotgun sequence of Clostridium butyricum NBRC 3858.</title>
        <authorList>
            <person name="Hosoyama A."/>
            <person name="Uohara A."/>
            <person name="Ohji S."/>
            <person name="Ichikawa N."/>
        </authorList>
    </citation>
    <scope>NUCLEOTIDE SEQUENCE [LARGE SCALE GENOMIC DNA]</scope>
    <source>
        <strain evidence="8 13">NBRC 3858</strain>
    </source>
</reference>
<reference evidence="9 14" key="4">
    <citation type="submission" date="2020-01" db="EMBL/GenBank/DDBJ databases">
        <title>Genome sequence of a 1,3-propanediol producer, Clostridium butyricum S3.</title>
        <authorList>
            <person name="Zhou J."/>
        </authorList>
    </citation>
    <scope>NUCLEOTIDE SEQUENCE [LARGE SCALE GENOMIC DNA]</scope>
    <source>
        <strain evidence="9 14">S3</strain>
    </source>
</reference>
<reference evidence="10 12" key="1">
    <citation type="submission" date="2016-01" db="EMBL/GenBank/DDBJ databases">
        <title>Characterization of the Clostridium difficile lineages that are prevalent in Hong Kong and China.</title>
        <authorList>
            <person name="Kwok J.S.-L."/>
            <person name="Lam W.-Y."/>
            <person name="Ip M."/>
            <person name="Chan T.-F."/>
            <person name="Hawkey P.M."/>
            <person name="Tsui S.K.-W."/>
        </authorList>
    </citation>
    <scope>NUCLEOTIDE SEQUENCE [LARGE SCALE GENOMIC DNA]</scope>
    <source>
        <strain evidence="10 12">300064</strain>
    </source>
</reference>
<evidence type="ECO:0000256" key="1">
    <source>
        <dbReference type="ARBA" id="ARBA00004141"/>
    </source>
</evidence>
<dbReference type="AlphaFoldDB" id="A0A0A6PZU0"/>
<dbReference type="GeneID" id="92945437"/>
<evidence type="ECO:0000313" key="13">
    <source>
        <dbReference type="Proteomes" id="UP000321089"/>
    </source>
</evidence>
<dbReference type="Proteomes" id="UP000238081">
    <property type="component" value="Unassembled WGS sequence"/>
</dbReference>
<dbReference type="PANTHER" id="PTHR30477">
    <property type="entry name" value="ABC-TRANSPORTER METAL-BINDING PROTEIN"/>
    <property type="match status" value="1"/>
</dbReference>
<evidence type="ECO:0000313" key="15">
    <source>
        <dbReference type="Proteomes" id="UP000515243"/>
    </source>
</evidence>
<keyword evidence="6" id="KW-0813">Transport</keyword>
<dbReference type="EMBL" id="CP040626">
    <property type="protein sequence ID" value="QMW92172.1"/>
    <property type="molecule type" value="Genomic_DNA"/>
</dbReference>
<feature type="transmembrane region" description="Helical" evidence="7">
    <location>
        <begin position="45"/>
        <end position="73"/>
    </location>
</feature>
<dbReference type="EMBL" id="BKBC01000005">
    <property type="protein sequence ID" value="GEQ20063.1"/>
    <property type="molecule type" value="Genomic_DNA"/>
</dbReference>
<keyword evidence="5 7" id="KW-0472">Membrane</keyword>
<evidence type="ECO:0000313" key="12">
    <source>
        <dbReference type="Proteomes" id="UP000238081"/>
    </source>
</evidence>
<evidence type="ECO:0000313" key="11">
    <source>
        <dbReference type="EMBL" id="QMW92172.1"/>
    </source>
</evidence>
<organism evidence="10 12">
    <name type="scientific">Clostridium butyricum</name>
    <dbReference type="NCBI Taxonomy" id="1492"/>
    <lineage>
        <taxon>Bacteria</taxon>
        <taxon>Bacillati</taxon>
        <taxon>Bacillota</taxon>
        <taxon>Clostridia</taxon>
        <taxon>Eubacteriales</taxon>
        <taxon>Clostridiaceae</taxon>
        <taxon>Clostridium</taxon>
    </lineage>
</organism>
<dbReference type="EMBL" id="WOFV02000002">
    <property type="protein sequence ID" value="NAS16513.1"/>
    <property type="molecule type" value="Genomic_DNA"/>
</dbReference>
<dbReference type="EMBL" id="LRDH01000107">
    <property type="protein sequence ID" value="PPV14605.1"/>
    <property type="molecule type" value="Genomic_DNA"/>
</dbReference>
<feature type="transmembrane region" description="Helical" evidence="7">
    <location>
        <begin position="115"/>
        <end position="146"/>
    </location>
</feature>
<sequence>MFELGFMQNAFAAGFIVSILCPFIGLFIVLRRYSMIGDTLSHSSFAGVAIGLVFGTNPLLTAFVFTTICAIVIEYLRTYYKKYAELVMSIVLTLSLGIAIILTSSGKATAKVDSFLFGSILTVTVSDIVLIGIVGVICLITLIFIYDKLIYVTFDESGANTAGINVKLINYIFTILVGATISLSIRVMGILVVSSIIVVPVATAMQLKKGFTKTLIFSILFGFIDVMSGLVLSYYMNSAPGGTIALTSVIILILTLILKRLISPEE</sequence>
<evidence type="ECO:0000313" key="14">
    <source>
        <dbReference type="Proteomes" id="UP000474042"/>
    </source>
</evidence>
<feature type="transmembrane region" description="Helical" evidence="7">
    <location>
        <begin position="12"/>
        <end position="33"/>
    </location>
</feature>
<feature type="transmembrane region" description="Helical" evidence="7">
    <location>
        <begin position="85"/>
        <end position="103"/>
    </location>
</feature>
<protein>
    <submittedName>
        <fullName evidence="9">Iron chelate uptake ABC transporter family permease subunit</fullName>
    </submittedName>
    <submittedName>
        <fullName evidence="10">Metal ABC transporter permease</fullName>
    </submittedName>
</protein>
<dbReference type="InterPro" id="IPR001626">
    <property type="entry name" value="ABC_TroCD"/>
</dbReference>
<dbReference type="Proteomes" id="UP000515243">
    <property type="component" value="Chromosome 1"/>
</dbReference>
<evidence type="ECO:0000313" key="8">
    <source>
        <dbReference type="EMBL" id="GEQ20063.1"/>
    </source>
</evidence>
<evidence type="ECO:0000256" key="4">
    <source>
        <dbReference type="ARBA" id="ARBA00022989"/>
    </source>
</evidence>
<evidence type="ECO:0000256" key="3">
    <source>
        <dbReference type="ARBA" id="ARBA00022692"/>
    </source>
</evidence>
<evidence type="ECO:0000256" key="7">
    <source>
        <dbReference type="SAM" id="Phobius"/>
    </source>
</evidence>
<dbReference type="CDD" id="cd06550">
    <property type="entry name" value="TM_ABC_iron-siderophores_like"/>
    <property type="match status" value="1"/>
</dbReference>
<evidence type="ECO:0000313" key="10">
    <source>
        <dbReference type="EMBL" id="PPV14605.1"/>
    </source>
</evidence>
<evidence type="ECO:0000256" key="5">
    <source>
        <dbReference type="ARBA" id="ARBA00023136"/>
    </source>
</evidence>
<gene>
    <name evidence="10" type="ORF">AWN73_02520</name>
    <name evidence="8" type="ORF">CBU02nite_05690</name>
    <name evidence="11" type="ORF">FF104_14650</name>
    <name evidence="9" type="ORF">GND98_001150</name>
</gene>
<feature type="transmembrane region" description="Helical" evidence="7">
    <location>
        <begin position="214"/>
        <end position="236"/>
    </location>
</feature>
<dbReference type="GO" id="GO:0055085">
    <property type="term" value="P:transmembrane transport"/>
    <property type="evidence" value="ECO:0007669"/>
    <property type="project" value="InterPro"/>
</dbReference>
<proteinExistence type="inferred from homology"/>
<dbReference type="SMR" id="A0A0A6PZU0"/>
<comment type="similarity">
    <text evidence="2 6">Belongs to the ABC-3 integral membrane protein family.</text>
</comment>
<feature type="transmembrane region" description="Helical" evidence="7">
    <location>
        <begin position="242"/>
        <end position="262"/>
    </location>
</feature>
<dbReference type="SUPFAM" id="SSF81345">
    <property type="entry name" value="ABC transporter involved in vitamin B12 uptake, BtuC"/>
    <property type="match status" value="1"/>
</dbReference>
<dbReference type="Pfam" id="PF00950">
    <property type="entry name" value="ABC-3"/>
    <property type="match status" value="1"/>
</dbReference>
<evidence type="ECO:0000313" key="9">
    <source>
        <dbReference type="EMBL" id="NAS16513.1"/>
    </source>
</evidence>
<reference evidence="11 15" key="2">
    <citation type="submission" date="2019-05" db="EMBL/GenBank/DDBJ databases">
        <authorList>
            <person name="Schori C."/>
            <person name="Ahrens C."/>
        </authorList>
    </citation>
    <scope>NUCLEOTIDE SEQUENCE [LARGE SCALE GENOMIC DNA]</scope>
    <source>
        <strain evidence="11 15">DSM 10702</strain>
    </source>
</reference>
<dbReference type="PANTHER" id="PTHR30477:SF0">
    <property type="entry name" value="METAL TRANSPORT SYSTEM MEMBRANE PROTEIN TM_0125-RELATED"/>
    <property type="match status" value="1"/>
</dbReference>
<comment type="subcellular location">
    <subcellularLocation>
        <location evidence="6">Cell membrane</location>
        <topology evidence="6">Multi-pass membrane protein</topology>
    </subcellularLocation>
    <subcellularLocation>
        <location evidence="1">Membrane</location>
        <topology evidence="1">Multi-pass membrane protein</topology>
    </subcellularLocation>
</comment>